<dbReference type="Pfam" id="PF11901">
    <property type="entry name" value="DM9"/>
    <property type="match status" value="1"/>
</dbReference>
<feature type="compositionally biased region" description="Polar residues" evidence="1">
    <location>
        <begin position="16"/>
        <end position="41"/>
    </location>
</feature>
<evidence type="ECO:0000256" key="1">
    <source>
        <dbReference type="SAM" id="MobiDB-lite"/>
    </source>
</evidence>
<gene>
    <name evidence="2" type="ORF">BDP27DRAFT_1262045</name>
</gene>
<dbReference type="Proteomes" id="UP000772434">
    <property type="component" value="Unassembled WGS sequence"/>
</dbReference>
<reference evidence="2" key="1">
    <citation type="submission" date="2020-11" db="EMBL/GenBank/DDBJ databases">
        <authorList>
            <consortium name="DOE Joint Genome Institute"/>
            <person name="Ahrendt S."/>
            <person name="Riley R."/>
            <person name="Andreopoulos W."/>
            <person name="Labutti K."/>
            <person name="Pangilinan J."/>
            <person name="Ruiz-Duenas F.J."/>
            <person name="Barrasa J.M."/>
            <person name="Sanchez-Garcia M."/>
            <person name="Camarero S."/>
            <person name="Miyauchi S."/>
            <person name="Serrano A."/>
            <person name="Linde D."/>
            <person name="Babiker R."/>
            <person name="Drula E."/>
            <person name="Ayuso-Fernandez I."/>
            <person name="Pacheco R."/>
            <person name="Padilla G."/>
            <person name="Ferreira P."/>
            <person name="Barriuso J."/>
            <person name="Kellner H."/>
            <person name="Castanera R."/>
            <person name="Alfaro M."/>
            <person name="Ramirez L."/>
            <person name="Pisabarro A.G."/>
            <person name="Kuo A."/>
            <person name="Tritt A."/>
            <person name="Lipzen A."/>
            <person name="He G."/>
            <person name="Yan M."/>
            <person name="Ng V."/>
            <person name="Cullen D."/>
            <person name="Martin F."/>
            <person name="Rosso M.-N."/>
            <person name="Henrissat B."/>
            <person name="Hibbett D."/>
            <person name="Martinez A.T."/>
            <person name="Grigoriev I.V."/>
        </authorList>
    </citation>
    <scope>NUCLEOTIDE SEQUENCE</scope>
    <source>
        <strain evidence="2">AH 40177</strain>
    </source>
</reference>
<organism evidence="2 3">
    <name type="scientific">Rhodocollybia butyracea</name>
    <dbReference type="NCBI Taxonomy" id="206335"/>
    <lineage>
        <taxon>Eukaryota</taxon>
        <taxon>Fungi</taxon>
        <taxon>Dikarya</taxon>
        <taxon>Basidiomycota</taxon>
        <taxon>Agaricomycotina</taxon>
        <taxon>Agaricomycetes</taxon>
        <taxon>Agaricomycetidae</taxon>
        <taxon>Agaricales</taxon>
        <taxon>Marasmiineae</taxon>
        <taxon>Omphalotaceae</taxon>
        <taxon>Rhodocollybia</taxon>
    </lineage>
</organism>
<dbReference type="PANTHER" id="PTHR31649:SF1">
    <property type="entry name" value="FARNESOIC ACID O-METHYL TRANSFERASE DOMAIN-CONTAINING PROTEIN"/>
    <property type="match status" value="1"/>
</dbReference>
<evidence type="ECO:0000313" key="2">
    <source>
        <dbReference type="EMBL" id="KAF9071812.1"/>
    </source>
</evidence>
<feature type="region of interest" description="Disordered" evidence="1">
    <location>
        <begin position="12"/>
        <end position="41"/>
    </location>
</feature>
<protein>
    <submittedName>
        <fullName evidence="2">Uncharacterized protein</fullName>
    </submittedName>
</protein>
<dbReference type="PANTHER" id="PTHR31649">
    <property type="entry name" value="AGAP009604-PA"/>
    <property type="match status" value="1"/>
</dbReference>
<name>A0A9P5PZ88_9AGAR</name>
<dbReference type="InterPro" id="IPR006616">
    <property type="entry name" value="DM9_repeat"/>
</dbReference>
<sequence length="242" mass="26311">MGLLGWFRNLFEPQPHNRNSSTQRSTQQWSPSHLPTHTTDNMYMKYDDTPPAPPAYSTVVPAGPSAGPSRITFQESPSFPSQSITGPAPCFDLDGSPVFFGSAHFPDSSIHPCKIAPALGPSSCRVPYGGGERHHAGPYTLLPFDPETMELVPTSGGKIPEGRRPVEGGHEKDKNVKLYHAVANVTMLGKVVKVPGKTAPHLFGCNFAWGGAERVFRANYEILCWKEGHGEATSIFVAEKKQ</sequence>
<dbReference type="EMBL" id="JADNRY010000029">
    <property type="protein sequence ID" value="KAF9071812.1"/>
    <property type="molecule type" value="Genomic_DNA"/>
</dbReference>
<dbReference type="OrthoDB" id="2142040at2759"/>
<dbReference type="AlphaFoldDB" id="A0A9P5PZ88"/>
<accession>A0A9P5PZ88</accession>
<proteinExistence type="predicted"/>
<keyword evidence="3" id="KW-1185">Reference proteome</keyword>
<evidence type="ECO:0000313" key="3">
    <source>
        <dbReference type="Proteomes" id="UP000772434"/>
    </source>
</evidence>
<comment type="caution">
    <text evidence="2">The sequence shown here is derived from an EMBL/GenBank/DDBJ whole genome shotgun (WGS) entry which is preliminary data.</text>
</comment>